<reference evidence="6" key="1">
    <citation type="submission" date="2020-03" db="EMBL/GenBank/DDBJ databases">
        <title>Transcriptomic Profiling of the Digestive Tract of the Rat Flea, Xenopsylla cheopis, Following Blood Feeding and Infection with Yersinia pestis.</title>
        <authorList>
            <person name="Bland D.M."/>
            <person name="Martens C.A."/>
            <person name="Virtaneva K."/>
            <person name="Kanakabandi K."/>
            <person name="Long D."/>
            <person name="Rosenke R."/>
            <person name="Saturday G.A."/>
            <person name="Hoyt F.H."/>
            <person name="Bruno D.P."/>
            <person name="Ribeiro J.M.C."/>
            <person name="Hinnebusch J."/>
        </authorList>
    </citation>
    <scope>NUCLEOTIDE SEQUENCE</scope>
</reference>
<protein>
    <submittedName>
        <fullName evidence="6">Putative tropomyosin</fullName>
    </submittedName>
</protein>
<organism evidence="6">
    <name type="scientific">Xenopsylla cheopis</name>
    <name type="common">Oriental rat flea</name>
    <name type="synonym">Pulex cheopis</name>
    <dbReference type="NCBI Taxonomy" id="163159"/>
    <lineage>
        <taxon>Eukaryota</taxon>
        <taxon>Metazoa</taxon>
        <taxon>Ecdysozoa</taxon>
        <taxon>Arthropoda</taxon>
        <taxon>Hexapoda</taxon>
        <taxon>Insecta</taxon>
        <taxon>Pterygota</taxon>
        <taxon>Neoptera</taxon>
        <taxon>Endopterygota</taxon>
        <taxon>Siphonaptera</taxon>
        <taxon>Pulicidae</taxon>
        <taxon>Xenopsyllinae</taxon>
        <taxon>Xenopsylla</taxon>
    </lineage>
</organism>
<dbReference type="SUPFAM" id="SSF57997">
    <property type="entry name" value="Tropomyosin"/>
    <property type="match status" value="1"/>
</dbReference>
<dbReference type="PANTHER" id="PTHR19269">
    <property type="entry name" value="TROPOMYOSIN"/>
    <property type="match status" value="1"/>
</dbReference>
<dbReference type="FunFam" id="1.20.5.170:FF:000001">
    <property type="entry name" value="Tropomyosin alpha-1 chain isoform 1"/>
    <property type="match status" value="1"/>
</dbReference>
<evidence type="ECO:0000313" key="6">
    <source>
        <dbReference type="EMBL" id="NOV48890.1"/>
    </source>
</evidence>
<feature type="compositionally biased region" description="Polar residues" evidence="5">
    <location>
        <begin position="105"/>
        <end position="125"/>
    </location>
</feature>
<comment type="similarity">
    <text evidence="1 3">Belongs to the tropomyosin family.</text>
</comment>
<feature type="compositionally biased region" description="Polar residues" evidence="5">
    <location>
        <begin position="76"/>
        <end position="86"/>
    </location>
</feature>
<feature type="region of interest" description="Disordered" evidence="5">
    <location>
        <begin position="76"/>
        <end position="125"/>
    </location>
</feature>
<evidence type="ECO:0000256" key="2">
    <source>
        <dbReference type="ARBA" id="ARBA00023054"/>
    </source>
</evidence>
<dbReference type="PROSITE" id="PS00326">
    <property type="entry name" value="TROPOMYOSIN"/>
    <property type="match status" value="1"/>
</dbReference>
<proteinExistence type="inferred from homology"/>
<evidence type="ECO:0000256" key="1">
    <source>
        <dbReference type="ARBA" id="ARBA00009036"/>
    </source>
</evidence>
<dbReference type="Pfam" id="PF00261">
    <property type="entry name" value="Tropomyosin"/>
    <property type="match status" value="1"/>
</dbReference>
<keyword evidence="2 4" id="KW-0175">Coiled coil</keyword>
<feature type="coiled-coil region" evidence="4">
    <location>
        <begin position="326"/>
        <end position="528"/>
    </location>
</feature>
<feature type="region of interest" description="Disordered" evidence="5">
    <location>
        <begin position="209"/>
        <end position="267"/>
    </location>
</feature>
<sequence>MIRNSFPNVNRANARRTLGSNKRACAIQRHSNSNIPRNGSISSTRRKIAIEHCSKRRGGRKEKQLSQDGRRCCVTVKNSGEMSSHSGGPCPGTGRKRGHQHHPRNQGTRGLTIQRQQEQFSSSVSYEPQTIEFVTERTQPLSENSTVKSDNKVQAVAAVIINVDSNKFSGNILQPTTEYIDDANKSLGALVNKDDDVVSTCDRLQVLNVHDDEENETETTEDEKINVKTTKNAANEKRKRHRSRSRPKGPRPAVEGGPGPQEDTQDDLETQELARLRCTSERTELVAERENRRKNRCADYPGLAFGRSIFSSDTMMKFSIIKNELHNIMNAQLKRAESEVAALNRRIQLLEEDLERSEERLATATAKLAEASQAADESERIRKALENRTNMEDDRVAILEGQLSQAKLIAEEADKKYEEVARKLVMMEQDLERAEERAEQGDSKIVELEEELRVVGNNLKSLEVSEEKATQREETFEGQVKILDGQLKEAEARAEFAERSVQKLQKEVDRLEDDLLAEREKNKLLQEEMEVTLHDIQNM</sequence>
<feature type="compositionally biased region" description="Basic residues" evidence="5">
    <location>
        <begin position="237"/>
        <end position="249"/>
    </location>
</feature>
<evidence type="ECO:0000256" key="4">
    <source>
        <dbReference type="SAM" id="Coils"/>
    </source>
</evidence>
<name>A0A6M2DTF0_XENCH</name>
<dbReference type="Gene3D" id="1.20.5.170">
    <property type="match status" value="2"/>
</dbReference>
<feature type="compositionally biased region" description="Acidic residues" evidence="5">
    <location>
        <begin position="211"/>
        <end position="221"/>
    </location>
</feature>
<accession>A0A6M2DTF0</accession>
<evidence type="ECO:0000256" key="3">
    <source>
        <dbReference type="RuleBase" id="RU004515"/>
    </source>
</evidence>
<dbReference type="InterPro" id="IPR000533">
    <property type="entry name" value="Tropomyosin"/>
</dbReference>
<dbReference type="AlphaFoldDB" id="A0A6M2DTF0"/>
<feature type="compositionally biased region" description="Basic residues" evidence="5">
    <location>
        <begin position="94"/>
        <end position="104"/>
    </location>
</feature>
<dbReference type="EMBL" id="GIIL01005164">
    <property type="protein sequence ID" value="NOV48890.1"/>
    <property type="molecule type" value="Transcribed_RNA"/>
</dbReference>
<dbReference type="PRINTS" id="PR00194">
    <property type="entry name" value="TROPOMYOSIN"/>
</dbReference>
<evidence type="ECO:0000256" key="5">
    <source>
        <dbReference type="SAM" id="MobiDB-lite"/>
    </source>
</evidence>